<gene>
    <name evidence="1" type="ORF">KPL71_015850</name>
</gene>
<name>A0ACB8KMT0_CITSI</name>
<sequence length="906" mass="102603">MGQKKRTVFQEEDDIDKILAEFSKMEVSATPPLEEKVEVRPQPSPKEESARTNRNRNRKRKEKQKEKKAAAAAEKQEMETEAEEPQKIKAPNKRLEFIRAEIDRRNNAIQKRLREKEEEQKRQEEERKRQAEEAKLRKKEKEKEKKQKAKQREQQRQLESRSNQLQANAVKQYAEVEEIDSVETVTVGRGEFFTVENNLEIADASKEIGPEEEEEDTNEEWDAKTMDDFTFTFNDTFDDEEVDSVQVKKKIKSSVLSPNDAGPAVANPKFAIKKAIPLQPENSQDTETKNSQPEVADKTRKKDATKNKTPSADATFKQAEENLRSPICCILGHVDAGKTRLLDCITQQIGVTYFPVENIQKRTEKLNADAKLKVPGLLVFDTPGHESFTNLRSRGSCLCDIAILVVDIMDGIKPQTIESLDLLKERNVDFIIALSKVDKLYGWKSCKNAPIKKALEQQSKDVEDEFKMRLRNIITQFKEQGLNTELYYKNKEVGKTFSIVPTSAISGEGIPDLLLVLVNWTQKTMVKKLAFRNEVQGTILEVKVCEGYGTTIDVVLINGVLHEGDKIVEPIGTKIQALLTPHPMKELHVKGAYQHHKEIKAAQGIKITAQRFYIIMQGLQDAIAGTSLYVVGPNDDLEDVKKAAMEEMKSVTEAASEGMKSVMSKVDKTCEGVCITAGIFISSKMSIPVRDISIGPVHKKDVEYAAILAFDVKVTPKAQELANKLGVKIFNADTIYHLYNQFEAYIKNVREMKKREVAADAVFPCVLKISIIFRRKDPIILGIVVLEGVVKLIISHDVFYPISVHVGTPICFTRENEFIDVGRVASIKNNDKPVDVAKKGQEVSIKIGGNSEEMQKMCFRNFGVGDELVSHISRRSIDLLKAYYKDDMSRKDWNLVKVLKKIFKIR</sequence>
<dbReference type="EMBL" id="CM039174">
    <property type="protein sequence ID" value="KAH9755641.1"/>
    <property type="molecule type" value="Genomic_DNA"/>
</dbReference>
<dbReference type="Proteomes" id="UP000829398">
    <property type="component" value="Chromosome 5"/>
</dbReference>
<reference evidence="2" key="1">
    <citation type="journal article" date="2023" name="Hortic. Res.">
        <title>A chromosome-level phased genome enabling allele-level studies in sweet orange: a case study on citrus Huanglongbing tolerance.</title>
        <authorList>
            <person name="Wu B."/>
            <person name="Yu Q."/>
            <person name="Deng Z."/>
            <person name="Duan Y."/>
            <person name="Luo F."/>
            <person name="Gmitter F. Jr."/>
        </authorList>
    </citation>
    <scope>NUCLEOTIDE SEQUENCE [LARGE SCALE GENOMIC DNA]</scope>
    <source>
        <strain evidence="2">cv. Valencia</strain>
    </source>
</reference>
<accession>A0ACB8KMT0</accession>
<proteinExistence type="predicted"/>
<keyword evidence="2" id="KW-1185">Reference proteome</keyword>
<keyword evidence="1" id="KW-0396">Initiation factor</keyword>
<organism evidence="1 2">
    <name type="scientific">Citrus sinensis</name>
    <name type="common">Sweet orange</name>
    <name type="synonym">Citrus aurantium var. sinensis</name>
    <dbReference type="NCBI Taxonomy" id="2711"/>
    <lineage>
        <taxon>Eukaryota</taxon>
        <taxon>Viridiplantae</taxon>
        <taxon>Streptophyta</taxon>
        <taxon>Embryophyta</taxon>
        <taxon>Tracheophyta</taxon>
        <taxon>Spermatophyta</taxon>
        <taxon>Magnoliopsida</taxon>
        <taxon>eudicotyledons</taxon>
        <taxon>Gunneridae</taxon>
        <taxon>Pentapetalae</taxon>
        <taxon>rosids</taxon>
        <taxon>malvids</taxon>
        <taxon>Sapindales</taxon>
        <taxon>Rutaceae</taxon>
        <taxon>Aurantioideae</taxon>
        <taxon>Citrus</taxon>
    </lineage>
</organism>
<keyword evidence="1" id="KW-0648">Protein biosynthesis</keyword>
<protein>
    <submittedName>
        <fullName evidence="1">Eukaryotic translation initiation factor 5B</fullName>
    </submittedName>
</protein>
<evidence type="ECO:0000313" key="2">
    <source>
        <dbReference type="Proteomes" id="UP000829398"/>
    </source>
</evidence>
<evidence type="ECO:0000313" key="1">
    <source>
        <dbReference type="EMBL" id="KAH9755641.1"/>
    </source>
</evidence>
<comment type="caution">
    <text evidence="1">The sequence shown here is derived from an EMBL/GenBank/DDBJ whole genome shotgun (WGS) entry which is preliminary data.</text>
</comment>